<comment type="subcellular location">
    <subcellularLocation>
        <location evidence="1">Endoplasmic reticulum membrane</location>
        <topology evidence="1">Multi-pass membrane protein</topology>
    </subcellularLocation>
</comment>
<dbReference type="GO" id="GO:0047057">
    <property type="term" value="F:vitamin-K-epoxide reductase (warfarin-sensitive) activity"/>
    <property type="evidence" value="ECO:0007669"/>
    <property type="project" value="UniProtKB-EC"/>
</dbReference>
<proteinExistence type="inferred from homology"/>
<dbReference type="OMA" id="YVINFAL"/>
<evidence type="ECO:0000256" key="12">
    <source>
        <dbReference type="SAM" id="Phobius"/>
    </source>
</evidence>
<protein>
    <recommendedName>
        <fullName evidence="3">vitamin-K-epoxide reductase (warfarin-sensitive)</fullName>
        <ecNumber evidence="3">1.17.4.4</ecNumber>
    </recommendedName>
</protein>
<evidence type="ECO:0000256" key="5">
    <source>
        <dbReference type="ARBA" id="ARBA00022719"/>
    </source>
</evidence>
<dbReference type="InterPro" id="IPR042406">
    <property type="entry name" value="VKORC1/VKORC1L1"/>
</dbReference>
<keyword evidence="6" id="KW-0256">Endoplasmic reticulum</keyword>
<evidence type="ECO:0000256" key="3">
    <source>
        <dbReference type="ARBA" id="ARBA00012278"/>
    </source>
</evidence>
<sequence length="167" mass="18537">MATIKKSIGKLNAKIVTTCIVGFVLSYYAYYVELAKEEDDSYEAVCDINEHVSCTKAFSSKYGKGFGIIPETSFFYAPNSIYGLIFYLLVAILSISNEHVTSALVVTLEICANLGTLYLAYILYKLSNICVVCVSLYIVNATLLTLALKKQRKLPQNNGTNKKKRSK</sequence>
<dbReference type="CTD" id="3346188"/>
<evidence type="ECO:0000256" key="4">
    <source>
        <dbReference type="ARBA" id="ARBA00022692"/>
    </source>
</evidence>
<dbReference type="PANTHER" id="PTHR14519">
    <property type="entry name" value="VITAMIN K EPOXIDE REDUCTASE COMPLEX, SUBUNIT 1"/>
    <property type="match status" value="1"/>
</dbReference>
<gene>
    <name evidence="15" type="primary">LOC100746180</name>
</gene>
<dbReference type="OrthoDB" id="17010at2759"/>
<evidence type="ECO:0000313" key="14">
    <source>
        <dbReference type="Proteomes" id="UP000515180"/>
    </source>
</evidence>
<dbReference type="RefSeq" id="XP_003488291.1">
    <property type="nucleotide sequence ID" value="XM_003488243.4"/>
</dbReference>
<keyword evidence="14" id="KW-1185">Reference proteome</keyword>
<comment type="similarity">
    <text evidence="2">Belongs to the VKOR family.</text>
</comment>
<accession>A0A6P3DPU4</accession>
<dbReference type="GO" id="GO:0005789">
    <property type="term" value="C:endoplasmic reticulum membrane"/>
    <property type="evidence" value="ECO:0007669"/>
    <property type="project" value="UniProtKB-SubCell"/>
</dbReference>
<reference evidence="15" key="1">
    <citation type="submission" date="2025-08" db="UniProtKB">
        <authorList>
            <consortium name="RefSeq"/>
        </authorList>
    </citation>
    <scope>IDENTIFICATION</scope>
</reference>
<dbReference type="Gene3D" id="1.20.1440.130">
    <property type="entry name" value="VKOR domain"/>
    <property type="match status" value="1"/>
</dbReference>
<evidence type="ECO:0000313" key="15">
    <source>
        <dbReference type="RefSeq" id="XP_003488291.1"/>
    </source>
</evidence>
<dbReference type="CDD" id="cd12917">
    <property type="entry name" value="VKOR_euk"/>
    <property type="match status" value="1"/>
</dbReference>
<keyword evidence="4 12" id="KW-0812">Transmembrane</keyword>
<evidence type="ECO:0000256" key="2">
    <source>
        <dbReference type="ARBA" id="ARBA00006214"/>
    </source>
</evidence>
<dbReference type="KEGG" id="bim:100746180"/>
<dbReference type="GO" id="GO:0042373">
    <property type="term" value="P:vitamin K metabolic process"/>
    <property type="evidence" value="ECO:0007669"/>
    <property type="project" value="InterPro"/>
</dbReference>
<feature type="transmembrane region" description="Helical" evidence="12">
    <location>
        <begin position="126"/>
        <end position="148"/>
    </location>
</feature>
<keyword evidence="7 12" id="KW-1133">Transmembrane helix</keyword>
<dbReference type="AlphaFoldDB" id="A0A6P3DPU4"/>
<feature type="transmembrane region" description="Helical" evidence="12">
    <location>
        <begin position="12"/>
        <end position="31"/>
    </location>
</feature>
<dbReference type="GeneID" id="100746180"/>
<evidence type="ECO:0000256" key="10">
    <source>
        <dbReference type="ARBA" id="ARBA00023157"/>
    </source>
</evidence>
<organism evidence="14 15">
    <name type="scientific">Bombus impatiens</name>
    <name type="common">Bumblebee</name>
    <dbReference type="NCBI Taxonomy" id="132113"/>
    <lineage>
        <taxon>Eukaryota</taxon>
        <taxon>Metazoa</taxon>
        <taxon>Ecdysozoa</taxon>
        <taxon>Arthropoda</taxon>
        <taxon>Hexapoda</taxon>
        <taxon>Insecta</taxon>
        <taxon>Pterygota</taxon>
        <taxon>Neoptera</taxon>
        <taxon>Endopterygota</taxon>
        <taxon>Hymenoptera</taxon>
        <taxon>Apocrita</taxon>
        <taxon>Aculeata</taxon>
        <taxon>Apoidea</taxon>
        <taxon>Anthophila</taxon>
        <taxon>Apidae</taxon>
        <taxon>Bombus</taxon>
        <taxon>Pyrobombus</taxon>
    </lineage>
</organism>
<feature type="domain" description="Vitamin K epoxide reductase" evidence="13">
    <location>
        <begin position="8"/>
        <end position="151"/>
    </location>
</feature>
<dbReference type="EC" id="1.17.4.4" evidence="3"/>
<feature type="transmembrane region" description="Helical" evidence="12">
    <location>
        <begin position="74"/>
        <end position="93"/>
    </location>
</feature>
<evidence type="ECO:0000256" key="9">
    <source>
        <dbReference type="ARBA" id="ARBA00023136"/>
    </source>
</evidence>
<dbReference type="GO" id="GO:0048038">
    <property type="term" value="F:quinone binding"/>
    <property type="evidence" value="ECO:0007669"/>
    <property type="project" value="UniProtKB-KW"/>
</dbReference>
<dbReference type="SMART" id="SM00756">
    <property type="entry name" value="VKc"/>
    <property type="match status" value="1"/>
</dbReference>
<dbReference type="InterPro" id="IPR038354">
    <property type="entry name" value="VKOR_sf"/>
</dbReference>
<dbReference type="Proteomes" id="UP000515180">
    <property type="component" value="Unplaced"/>
</dbReference>
<evidence type="ECO:0000256" key="8">
    <source>
        <dbReference type="ARBA" id="ARBA00023002"/>
    </source>
</evidence>
<evidence type="ECO:0000259" key="13">
    <source>
        <dbReference type="SMART" id="SM00756"/>
    </source>
</evidence>
<evidence type="ECO:0000256" key="7">
    <source>
        <dbReference type="ARBA" id="ARBA00022989"/>
    </source>
</evidence>
<dbReference type="PANTHER" id="PTHR14519:SF8">
    <property type="entry name" value="VITAMIN K EPOXIDE REDUCTASE COMPLEX SUBUNIT 1"/>
    <property type="match status" value="1"/>
</dbReference>
<keyword evidence="8" id="KW-0560">Oxidoreductase</keyword>
<dbReference type="Pfam" id="PF07884">
    <property type="entry name" value="VKOR"/>
    <property type="match status" value="1"/>
</dbReference>
<keyword evidence="9 12" id="KW-0472">Membrane</keyword>
<evidence type="ECO:0000256" key="1">
    <source>
        <dbReference type="ARBA" id="ARBA00004477"/>
    </source>
</evidence>
<keyword evidence="11" id="KW-0676">Redox-active center</keyword>
<evidence type="ECO:0000256" key="11">
    <source>
        <dbReference type="ARBA" id="ARBA00023284"/>
    </source>
</evidence>
<name>A0A6P3DPU4_BOMIM</name>
<feature type="transmembrane region" description="Helical" evidence="12">
    <location>
        <begin position="100"/>
        <end position="120"/>
    </location>
</feature>
<dbReference type="InterPro" id="IPR012932">
    <property type="entry name" value="VKOR"/>
</dbReference>
<keyword evidence="5" id="KW-0874">Quinone</keyword>
<keyword evidence="10" id="KW-1015">Disulfide bond</keyword>
<evidence type="ECO:0000256" key="6">
    <source>
        <dbReference type="ARBA" id="ARBA00022824"/>
    </source>
</evidence>